<reference evidence="1" key="2">
    <citation type="submission" date="2025-09" db="UniProtKB">
        <authorList>
            <consortium name="EnsemblPlants"/>
        </authorList>
    </citation>
    <scope>IDENTIFICATION</scope>
</reference>
<organism evidence="1 2">
    <name type="scientific">Avena sativa</name>
    <name type="common">Oat</name>
    <dbReference type="NCBI Taxonomy" id="4498"/>
    <lineage>
        <taxon>Eukaryota</taxon>
        <taxon>Viridiplantae</taxon>
        <taxon>Streptophyta</taxon>
        <taxon>Embryophyta</taxon>
        <taxon>Tracheophyta</taxon>
        <taxon>Spermatophyta</taxon>
        <taxon>Magnoliopsida</taxon>
        <taxon>Liliopsida</taxon>
        <taxon>Poales</taxon>
        <taxon>Poaceae</taxon>
        <taxon>BOP clade</taxon>
        <taxon>Pooideae</taxon>
        <taxon>Poodae</taxon>
        <taxon>Poeae</taxon>
        <taxon>Poeae Chloroplast Group 1 (Aveneae type)</taxon>
        <taxon>Aveninae</taxon>
        <taxon>Avena</taxon>
    </lineage>
</organism>
<name>A0ACD5Y220_AVESA</name>
<proteinExistence type="predicted"/>
<keyword evidence="2" id="KW-1185">Reference proteome</keyword>
<accession>A0ACD5Y220</accession>
<reference evidence="1" key="1">
    <citation type="submission" date="2021-05" db="EMBL/GenBank/DDBJ databases">
        <authorList>
            <person name="Scholz U."/>
            <person name="Mascher M."/>
            <person name="Fiebig A."/>
        </authorList>
    </citation>
    <scope>NUCLEOTIDE SEQUENCE [LARGE SCALE GENOMIC DNA]</scope>
</reference>
<protein>
    <submittedName>
        <fullName evidence="1">Uncharacterized protein</fullName>
    </submittedName>
</protein>
<evidence type="ECO:0000313" key="1">
    <source>
        <dbReference type="EnsemblPlants" id="AVESA.00010b.r2.5CG0890210.1.CDS"/>
    </source>
</evidence>
<sequence length="465" mass="50535">MLARLADGPVQPQSSSPPSAQSQIEARNSPKSYRFSSPRRRRRSRSRAHPMPNAIPAFFRASPGGAGAASGSGAGPSLATSVYETRLGLAALSWSRAAFGLSLRVVLRVGALVSSSSASDYGCYDDGPEFDEEAAIAVRVRPWLFWKRRGSKRFHVHDRRVDLAWDLTRARFASPGSPEPSSGYFVAVVVDGEMAVVAGDMAEEAYRKTKAQRPPGPGHVLVSRREHVSMRDGGHGRGHKTCVTVRGKERQISLDLVSRGHGKDREVVDRERDKAEVGLSVSVDGERVLHIRRLRWKFRGSEKVDLGGGDRVLVSWDLHNWLFSAREPPLTDAASVLAAAAPPPAQAVFVFRFELGDAVAEERESAEAKEKDLLDKARRGGGVLSGYLGRWGRGDWSETSSNGENRRKRGQARRLAKGSSSSSASIASSSASWASSSTVMDWASQEEAELHSGDGFSLLVYAWKS</sequence>
<dbReference type="EnsemblPlants" id="AVESA.00010b.r2.5CG0890210.1">
    <property type="protein sequence ID" value="AVESA.00010b.r2.5CG0890210.1.CDS"/>
    <property type="gene ID" value="AVESA.00010b.r2.5CG0890210"/>
</dbReference>
<evidence type="ECO:0000313" key="2">
    <source>
        <dbReference type="Proteomes" id="UP001732700"/>
    </source>
</evidence>
<dbReference type="Proteomes" id="UP001732700">
    <property type="component" value="Chromosome 5C"/>
</dbReference>